<evidence type="ECO:0000256" key="1">
    <source>
        <dbReference type="SAM" id="MobiDB-lite"/>
    </source>
</evidence>
<comment type="caution">
    <text evidence="3">The sequence shown here is derived from an EMBL/GenBank/DDBJ whole genome shotgun (WGS) entry which is preliminary data.</text>
</comment>
<gene>
    <name evidence="3" type="ORF">PYX00_009382</name>
</gene>
<evidence type="ECO:0000313" key="3">
    <source>
        <dbReference type="EMBL" id="KAL0266992.1"/>
    </source>
</evidence>
<sequence>MSRTIGFLIVQCLFLAIAVNGAPESVSEETPDFFSMTAKHVSEMIRKQLMSTFTDEASRRNERAAEEEGSEEEGNPSKPELHYSTLRGWYFRF</sequence>
<feature type="signal peptide" evidence="2">
    <location>
        <begin position="1"/>
        <end position="21"/>
    </location>
</feature>
<organism evidence="3">
    <name type="scientific">Menopon gallinae</name>
    <name type="common">poultry shaft louse</name>
    <dbReference type="NCBI Taxonomy" id="328185"/>
    <lineage>
        <taxon>Eukaryota</taxon>
        <taxon>Metazoa</taxon>
        <taxon>Ecdysozoa</taxon>
        <taxon>Arthropoda</taxon>
        <taxon>Hexapoda</taxon>
        <taxon>Insecta</taxon>
        <taxon>Pterygota</taxon>
        <taxon>Neoptera</taxon>
        <taxon>Paraneoptera</taxon>
        <taxon>Psocodea</taxon>
        <taxon>Troctomorpha</taxon>
        <taxon>Phthiraptera</taxon>
        <taxon>Amblycera</taxon>
        <taxon>Menoponidae</taxon>
        <taxon>Menopon</taxon>
    </lineage>
</organism>
<reference evidence="3" key="1">
    <citation type="journal article" date="2024" name="Gigascience">
        <title>Chromosome-level genome of the poultry shaft louse Menopon gallinae provides insight into the host-switching and adaptive evolution of parasitic lice.</title>
        <authorList>
            <person name="Xu Y."/>
            <person name="Ma L."/>
            <person name="Liu S."/>
            <person name="Liang Y."/>
            <person name="Liu Q."/>
            <person name="He Z."/>
            <person name="Tian L."/>
            <person name="Duan Y."/>
            <person name="Cai W."/>
            <person name="Li H."/>
            <person name="Song F."/>
        </authorList>
    </citation>
    <scope>NUCLEOTIDE SEQUENCE</scope>
    <source>
        <strain evidence="3">Cailab_2023a</strain>
    </source>
</reference>
<accession>A0AAW2HB65</accession>
<feature type="compositionally biased region" description="Basic and acidic residues" evidence="1">
    <location>
        <begin position="56"/>
        <end position="66"/>
    </location>
</feature>
<keyword evidence="2" id="KW-0732">Signal</keyword>
<dbReference type="EMBL" id="JARGDH010000005">
    <property type="protein sequence ID" value="KAL0266992.1"/>
    <property type="molecule type" value="Genomic_DNA"/>
</dbReference>
<name>A0AAW2HB65_9NEOP</name>
<feature type="chain" id="PRO_5043991154" evidence="2">
    <location>
        <begin position="22"/>
        <end position="93"/>
    </location>
</feature>
<feature type="region of interest" description="Disordered" evidence="1">
    <location>
        <begin position="54"/>
        <end position="81"/>
    </location>
</feature>
<protein>
    <submittedName>
        <fullName evidence="3">Uncharacterized protein</fullName>
    </submittedName>
</protein>
<dbReference type="AlphaFoldDB" id="A0AAW2HB65"/>
<evidence type="ECO:0000256" key="2">
    <source>
        <dbReference type="SAM" id="SignalP"/>
    </source>
</evidence>
<proteinExistence type="predicted"/>